<gene>
    <name evidence="2" type="ORF">E3J84_05125</name>
</gene>
<organism evidence="2 3">
    <name type="scientific">Aerophobetes bacterium</name>
    <dbReference type="NCBI Taxonomy" id="2030807"/>
    <lineage>
        <taxon>Bacteria</taxon>
        <taxon>Candidatus Aerophobota</taxon>
    </lineage>
</organism>
<proteinExistence type="predicted"/>
<evidence type="ECO:0000313" key="2">
    <source>
        <dbReference type="EMBL" id="TET09424.1"/>
    </source>
</evidence>
<comment type="caution">
    <text evidence="2">The sequence shown here is derived from an EMBL/GenBank/DDBJ whole genome shotgun (WGS) entry which is preliminary data.</text>
</comment>
<reference evidence="2 3" key="1">
    <citation type="submission" date="2019-03" db="EMBL/GenBank/DDBJ databases">
        <title>Metabolic potential of uncultured bacteria and archaea associated with petroleum seepage in deep-sea sediments.</title>
        <authorList>
            <person name="Dong X."/>
            <person name="Hubert C."/>
        </authorList>
    </citation>
    <scope>NUCLEOTIDE SEQUENCE [LARGE SCALE GENOMIC DNA]</scope>
    <source>
        <strain evidence="2">E44_bin7</strain>
    </source>
</reference>
<dbReference type="SMART" id="SM00670">
    <property type="entry name" value="PINc"/>
    <property type="match status" value="1"/>
</dbReference>
<evidence type="ECO:0000259" key="1">
    <source>
        <dbReference type="SMART" id="SM00670"/>
    </source>
</evidence>
<dbReference type="Gene3D" id="3.40.50.1010">
    <property type="entry name" value="5'-nuclease"/>
    <property type="match status" value="1"/>
</dbReference>
<dbReference type="InterPro" id="IPR002850">
    <property type="entry name" value="PIN_toxin-like"/>
</dbReference>
<dbReference type="AlphaFoldDB" id="A0A523RUK3"/>
<dbReference type="NCBIfam" id="TIGR00305">
    <property type="entry name" value="putative toxin-antitoxin system toxin component, PIN family"/>
    <property type="match status" value="1"/>
</dbReference>
<sequence length="137" mass="15598">MKIVLDTNVLISALFWHGLPHKLLRLIEKGTFTLCITTVLLEELRDVLSRPFFLSRIKERKTSCEELLAAILDMAELYPDKKIDSVIKNDPDDDKVLSCALVSGAKYIITGDPHLLKLKNWSDISILTPHQFLNLIK</sequence>
<feature type="domain" description="PIN" evidence="1">
    <location>
        <begin position="1"/>
        <end position="117"/>
    </location>
</feature>
<dbReference type="Pfam" id="PF13470">
    <property type="entry name" value="PIN_3"/>
    <property type="match status" value="1"/>
</dbReference>
<dbReference type="Proteomes" id="UP000316360">
    <property type="component" value="Unassembled WGS sequence"/>
</dbReference>
<accession>A0A523RUK3</accession>
<dbReference type="EMBL" id="SOKJ01000290">
    <property type="protein sequence ID" value="TET09424.1"/>
    <property type="molecule type" value="Genomic_DNA"/>
</dbReference>
<dbReference type="PANTHER" id="PTHR34610:SF4">
    <property type="entry name" value="SLL8027 PROTEIN"/>
    <property type="match status" value="1"/>
</dbReference>
<evidence type="ECO:0000313" key="3">
    <source>
        <dbReference type="Proteomes" id="UP000316360"/>
    </source>
</evidence>
<name>A0A523RUK3_UNCAE</name>
<dbReference type="InterPro" id="IPR002716">
    <property type="entry name" value="PIN_dom"/>
</dbReference>
<dbReference type="InterPro" id="IPR029060">
    <property type="entry name" value="PIN-like_dom_sf"/>
</dbReference>
<protein>
    <submittedName>
        <fullName evidence="2">Putative toxin-antitoxin system toxin component, PIN family</fullName>
    </submittedName>
</protein>
<dbReference type="PANTHER" id="PTHR34610">
    <property type="entry name" value="SSL7007 PROTEIN"/>
    <property type="match status" value="1"/>
</dbReference>
<dbReference type="SUPFAM" id="SSF88723">
    <property type="entry name" value="PIN domain-like"/>
    <property type="match status" value="1"/>
</dbReference>